<dbReference type="RefSeq" id="WP_227262310.1">
    <property type="nucleotide sequence ID" value="NZ_BAAADU010000002.1"/>
</dbReference>
<gene>
    <name evidence="3" type="ORF">GCM10009019_23800</name>
</gene>
<dbReference type="Proteomes" id="UP001500194">
    <property type="component" value="Unassembled WGS sequence"/>
</dbReference>
<dbReference type="GeneID" id="68572934"/>
<evidence type="ECO:0000313" key="3">
    <source>
        <dbReference type="EMBL" id="GAA0658654.1"/>
    </source>
</evidence>
<protein>
    <recommendedName>
        <fullName evidence="2">DUF7964 domain-containing protein</fullName>
    </recommendedName>
</protein>
<name>A0AAV3T3S9_9EURY</name>
<evidence type="ECO:0000256" key="1">
    <source>
        <dbReference type="SAM" id="MobiDB-lite"/>
    </source>
</evidence>
<sequence>MSLDSLPPRPLTVPEGRALHRSESFRMAAPASASSKRGRDTRLVSALVLVTGDTVYGVGYDVEQEGWQTVFRESYGTVGEADDLAAEANDDLREWVGHREESFGEVEEGIEATEEESERARLLFEQYDELADEGQ</sequence>
<keyword evidence="4" id="KW-1185">Reference proteome</keyword>
<evidence type="ECO:0000313" key="4">
    <source>
        <dbReference type="Proteomes" id="UP001500194"/>
    </source>
</evidence>
<feature type="domain" description="DUF7964" evidence="2">
    <location>
        <begin position="3"/>
        <end position="95"/>
    </location>
</feature>
<accession>A0AAV3T3S9</accession>
<dbReference type="AlphaFoldDB" id="A0AAV3T3S9"/>
<feature type="region of interest" description="Disordered" evidence="1">
    <location>
        <begin position="1"/>
        <end position="23"/>
    </location>
</feature>
<proteinExistence type="predicted"/>
<dbReference type="EMBL" id="BAAADU010000002">
    <property type="protein sequence ID" value="GAA0658654.1"/>
    <property type="molecule type" value="Genomic_DNA"/>
</dbReference>
<comment type="caution">
    <text evidence="3">The sequence shown here is derived from an EMBL/GenBank/DDBJ whole genome shotgun (WGS) entry which is preliminary data.</text>
</comment>
<dbReference type="InterPro" id="IPR058270">
    <property type="entry name" value="DUF7964"/>
</dbReference>
<dbReference type="Pfam" id="PF25912">
    <property type="entry name" value="DUF7964"/>
    <property type="match status" value="1"/>
</dbReference>
<organism evidence="3 4">
    <name type="scientific">Salarchaeum japonicum</name>
    <dbReference type="NCBI Taxonomy" id="555573"/>
    <lineage>
        <taxon>Archaea</taxon>
        <taxon>Methanobacteriati</taxon>
        <taxon>Methanobacteriota</taxon>
        <taxon>Stenosarchaea group</taxon>
        <taxon>Halobacteria</taxon>
        <taxon>Halobacteriales</taxon>
        <taxon>Halobacteriaceae</taxon>
    </lineage>
</organism>
<evidence type="ECO:0000259" key="2">
    <source>
        <dbReference type="Pfam" id="PF25912"/>
    </source>
</evidence>
<reference evidence="3 4" key="1">
    <citation type="journal article" date="2019" name="Int. J. Syst. Evol. Microbiol.">
        <title>The Global Catalogue of Microorganisms (GCM) 10K type strain sequencing project: providing services to taxonomists for standard genome sequencing and annotation.</title>
        <authorList>
            <consortium name="The Broad Institute Genomics Platform"/>
            <consortium name="The Broad Institute Genome Sequencing Center for Infectious Disease"/>
            <person name="Wu L."/>
            <person name="Ma J."/>
        </authorList>
    </citation>
    <scope>NUCLEOTIDE SEQUENCE [LARGE SCALE GENOMIC DNA]</scope>
    <source>
        <strain evidence="3 4">JCM 16327</strain>
    </source>
</reference>